<dbReference type="InterPro" id="IPR019826">
    <property type="entry name" value="Carboxylesterase_B_AS"/>
</dbReference>
<proteinExistence type="inferred from homology"/>
<protein>
    <recommendedName>
        <fullName evidence="6">Carboxylic ester hydrolase</fullName>
        <ecNumber evidence="6">3.1.1.-</ecNumber>
    </recommendedName>
</protein>
<dbReference type="InterPro" id="IPR002018">
    <property type="entry name" value="CarbesteraseB"/>
</dbReference>
<dbReference type="EnsemblMetazoa" id="LLOJ010771-RA">
    <property type="protein sequence ID" value="LLOJ010771-PA"/>
    <property type="gene ID" value="LLOJ010771"/>
</dbReference>
<dbReference type="Gene3D" id="3.40.50.1820">
    <property type="entry name" value="alpha/beta hydrolase"/>
    <property type="match status" value="1"/>
</dbReference>
<accession>A0A240SXX7</accession>
<organism evidence="9 10">
    <name type="scientific">Lutzomyia longipalpis</name>
    <name type="common">Sand fly</name>
    <dbReference type="NCBI Taxonomy" id="7200"/>
    <lineage>
        <taxon>Eukaryota</taxon>
        <taxon>Metazoa</taxon>
        <taxon>Ecdysozoa</taxon>
        <taxon>Arthropoda</taxon>
        <taxon>Hexapoda</taxon>
        <taxon>Insecta</taxon>
        <taxon>Pterygota</taxon>
        <taxon>Neoptera</taxon>
        <taxon>Endopterygota</taxon>
        <taxon>Diptera</taxon>
        <taxon>Nematocera</taxon>
        <taxon>Psychodoidea</taxon>
        <taxon>Psychodidae</taxon>
        <taxon>Lutzomyia</taxon>
        <taxon>Lutzomyia</taxon>
    </lineage>
</organism>
<dbReference type="Pfam" id="PF00135">
    <property type="entry name" value="COesterase"/>
    <property type="match status" value="1"/>
</dbReference>
<name>A0A240SXX7_LUTLO</name>
<evidence type="ECO:0000256" key="5">
    <source>
        <dbReference type="ARBA" id="ARBA00023180"/>
    </source>
</evidence>
<feature type="domain" description="Carboxylesterase type B" evidence="7">
    <location>
        <begin position="37"/>
        <end position="240"/>
    </location>
</feature>
<feature type="chain" id="PRO_5044514754" description="Carboxylic ester hydrolase" evidence="6">
    <location>
        <begin position="18"/>
        <end position="243"/>
    </location>
</feature>
<keyword evidence="6" id="KW-0732">Signal</keyword>
<reference evidence="9" key="3">
    <citation type="submission" date="2020-05" db="UniProtKB">
        <authorList>
            <consortium name="EnsemblMetazoa"/>
        </authorList>
    </citation>
    <scope>IDENTIFICATION</scope>
    <source>
        <strain evidence="9">Jacobina</strain>
    </source>
</reference>
<dbReference type="PROSITE" id="PS00122">
    <property type="entry name" value="CARBOXYLESTERASE_B_1"/>
    <property type="match status" value="1"/>
</dbReference>
<evidence type="ECO:0000313" key="10">
    <source>
        <dbReference type="Proteomes" id="UP000092461"/>
    </source>
</evidence>
<evidence type="ECO:0000256" key="4">
    <source>
        <dbReference type="ARBA" id="ARBA00023157"/>
    </source>
</evidence>
<evidence type="ECO:0000313" key="8">
    <source>
        <dbReference type="EMBL" id="MBC1172624.1"/>
    </source>
</evidence>
<evidence type="ECO:0000256" key="2">
    <source>
        <dbReference type="ARBA" id="ARBA00022487"/>
    </source>
</evidence>
<dbReference type="EC" id="3.1.1.-" evidence="6"/>
<dbReference type="EMBL" id="GITU01003921">
    <property type="protein sequence ID" value="MBC1172624.1"/>
    <property type="molecule type" value="Transcribed_RNA"/>
</dbReference>
<dbReference type="VEuPathDB" id="VectorBase:LLONM1_009668"/>
<keyword evidence="4" id="KW-1015">Disulfide bond</keyword>
<keyword evidence="10" id="KW-1185">Reference proteome</keyword>
<dbReference type="AlphaFoldDB" id="A0A240SXX7"/>
<reference evidence="8" key="2">
    <citation type="journal article" date="2020" name="BMC">
        <title>Leishmania infection induces a limited differential gene expression in the sand fly midgut.</title>
        <authorList>
            <person name="Coutinho-Abreu I.V."/>
            <person name="Serafim T.D."/>
            <person name="Meneses C."/>
            <person name="Kamhawi S."/>
            <person name="Oliveira F."/>
            <person name="Valenzuela J.G."/>
        </authorList>
    </citation>
    <scope>NUCLEOTIDE SEQUENCE</scope>
    <source>
        <strain evidence="8">Jacobina</strain>
        <tissue evidence="8">Midgut</tissue>
    </source>
</reference>
<evidence type="ECO:0000259" key="7">
    <source>
        <dbReference type="Pfam" id="PF00135"/>
    </source>
</evidence>
<evidence type="ECO:0000256" key="3">
    <source>
        <dbReference type="ARBA" id="ARBA00022801"/>
    </source>
</evidence>
<comment type="similarity">
    <text evidence="1 6">Belongs to the type-B carboxylesterase/lipase family.</text>
</comment>
<dbReference type="PROSITE" id="PS00941">
    <property type="entry name" value="CARBOXYLESTERASE_B_2"/>
    <property type="match status" value="1"/>
</dbReference>
<dbReference type="VEuPathDB" id="VectorBase:LLOJ010771"/>
<evidence type="ECO:0000256" key="6">
    <source>
        <dbReference type="RuleBase" id="RU361235"/>
    </source>
</evidence>
<dbReference type="EMBL" id="AJWK01027208">
    <property type="status" value="NOT_ANNOTATED_CDS"/>
    <property type="molecule type" value="Genomic_DNA"/>
</dbReference>
<keyword evidence="2" id="KW-0719">Serine esterase</keyword>
<dbReference type="InterPro" id="IPR050309">
    <property type="entry name" value="Type-B_Carboxylest/Lipase"/>
</dbReference>
<reference evidence="10" key="1">
    <citation type="submission" date="2012-05" db="EMBL/GenBank/DDBJ databases">
        <title>Whole Genome Assembly of Lutzomyia longipalpis.</title>
        <authorList>
            <person name="Richards S."/>
            <person name="Qu C."/>
            <person name="Dillon R."/>
            <person name="Worley K."/>
            <person name="Scherer S."/>
            <person name="Batterton M."/>
            <person name="Taylor A."/>
            <person name="Hawes A."/>
            <person name="Hernandez B."/>
            <person name="Kovar C."/>
            <person name="Mandapat C."/>
            <person name="Pham C."/>
            <person name="Qu C."/>
            <person name="Jing C."/>
            <person name="Bess C."/>
            <person name="Bandaranaike D."/>
            <person name="Ngo D."/>
            <person name="Ongeri F."/>
            <person name="Arias F."/>
            <person name="Lara F."/>
            <person name="Weissenberger G."/>
            <person name="Kamau G."/>
            <person name="Han H."/>
            <person name="Shen H."/>
            <person name="Dinh H."/>
            <person name="Khalil I."/>
            <person name="Jones J."/>
            <person name="Shafer J."/>
            <person name="Jayaseelan J."/>
            <person name="Quiroz J."/>
            <person name="Blankenburg K."/>
            <person name="Nguyen L."/>
            <person name="Jackson L."/>
            <person name="Francisco L."/>
            <person name="Tang L.-Y."/>
            <person name="Pu L.-L."/>
            <person name="Perales L."/>
            <person name="Lorensuhewa L."/>
            <person name="Munidasa M."/>
            <person name="Coyle M."/>
            <person name="Taylor M."/>
            <person name="Puazo M."/>
            <person name="Firestine M."/>
            <person name="Scheel M."/>
            <person name="Javaid M."/>
            <person name="Wang M."/>
            <person name="Li M."/>
            <person name="Tabassum N."/>
            <person name="Saada N."/>
            <person name="Osuji N."/>
            <person name="Aqrawi P."/>
            <person name="Fu Q."/>
            <person name="Thornton R."/>
            <person name="Raj R."/>
            <person name="Goodspeed R."/>
            <person name="Mata R."/>
            <person name="Najjar R."/>
            <person name="Gubbala S."/>
            <person name="Lee S."/>
            <person name="Denson S."/>
            <person name="Patil S."/>
            <person name="Macmil S."/>
            <person name="Qi S."/>
            <person name="Matskevitch T."/>
            <person name="Palculict T."/>
            <person name="Mathew T."/>
            <person name="Vee V."/>
            <person name="Velamala V."/>
            <person name="Korchina V."/>
            <person name="Cai W."/>
            <person name="Liu W."/>
            <person name="Dai W."/>
            <person name="Zou X."/>
            <person name="Zhu Y."/>
            <person name="Zhang Y."/>
            <person name="Wu Y.-Q."/>
            <person name="Xin Y."/>
            <person name="Nazarath L."/>
            <person name="Kovar C."/>
            <person name="Han Y."/>
            <person name="Muzny D."/>
            <person name="Gibbs R."/>
        </authorList>
    </citation>
    <scope>NUCLEOTIDE SEQUENCE [LARGE SCALE GENOMIC DNA]</scope>
    <source>
        <strain evidence="10">Jacobina</strain>
    </source>
</reference>
<keyword evidence="3 6" id="KW-0378">Hydrolase</keyword>
<dbReference type="PANTHER" id="PTHR11559">
    <property type="entry name" value="CARBOXYLESTERASE"/>
    <property type="match status" value="1"/>
</dbReference>
<dbReference type="Proteomes" id="UP000092461">
    <property type="component" value="Unassembled WGS sequence"/>
</dbReference>
<dbReference type="SUPFAM" id="SSF53474">
    <property type="entry name" value="alpha/beta-Hydrolases"/>
    <property type="match status" value="1"/>
</dbReference>
<dbReference type="GO" id="GO:0052689">
    <property type="term" value="F:carboxylic ester hydrolase activity"/>
    <property type="evidence" value="ECO:0007669"/>
    <property type="project" value="UniProtKB-KW"/>
</dbReference>
<evidence type="ECO:0000313" key="9">
    <source>
        <dbReference type="EnsemblMetazoa" id="LLOJ010771-PA"/>
    </source>
</evidence>
<keyword evidence="5" id="KW-0325">Glycoprotein</keyword>
<sequence length="243" mass="27270">MKFLALFIVLGVLGIKAHEGRHFFHKAVFIKFIQSQPKVCTDEVGCFQGKYERGLEKPYEAFYGIPYAESPVGKLRFEDPLPHSGWYGYWDASYPRSDCLQRNVYIASQPVVGSEDCLYLNVYRPLLRTSEKLPVIVYIHGGGWFTFSSNPRQYGPEYFMDNGQVILVTLNYRLGILGFLCSGDEAVRGNFGLKDQQMALKWVASNIEAFGGNPDSITLVGQSAGAASTHFHMMNPESQGIKD</sequence>
<dbReference type="InterPro" id="IPR029058">
    <property type="entry name" value="AB_hydrolase_fold"/>
</dbReference>
<evidence type="ECO:0000256" key="1">
    <source>
        <dbReference type="ARBA" id="ARBA00005964"/>
    </source>
</evidence>
<dbReference type="InterPro" id="IPR019819">
    <property type="entry name" value="Carboxylesterase_B_CS"/>
</dbReference>
<feature type="signal peptide" evidence="6">
    <location>
        <begin position="1"/>
        <end position="17"/>
    </location>
</feature>